<gene>
    <name evidence="2" type="ORF">ACFPZN_54915</name>
</gene>
<dbReference type="RefSeq" id="WP_378293191.1">
    <property type="nucleotide sequence ID" value="NZ_JBHSON010000180.1"/>
</dbReference>
<evidence type="ECO:0000313" key="2">
    <source>
        <dbReference type="EMBL" id="MFC5754766.1"/>
    </source>
</evidence>
<evidence type="ECO:0000313" key="3">
    <source>
        <dbReference type="Proteomes" id="UP001596074"/>
    </source>
</evidence>
<dbReference type="Gene3D" id="3.20.20.140">
    <property type="entry name" value="Metal-dependent hydrolases"/>
    <property type="match status" value="1"/>
</dbReference>
<dbReference type="PANTHER" id="PTHR32027">
    <property type="entry name" value="CYTOSINE DEAMINASE"/>
    <property type="match status" value="1"/>
</dbReference>
<accession>A0ABW1AJI6</accession>
<reference evidence="3" key="1">
    <citation type="journal article" date="2019" name="Int. J. Syst. Evol. Microbiol.">
        <title>The Global Catalogue of Microorganisms (GCM) 10K type strain sequencing project: providing services to taxonomists for standard genome sequencing and annotation.</title>
        <authorList>
            <consortium name="The Broad Institute Genomics Platform"/>
            <consortium name="The Broad Institute Genome Sequencing Center for Infectious Disease"/>
            <person name="Wu L."/>
            <person name="Ma J."/>
        </authorList>
    </citation>
    <scope>NUCLEOTIDE SEQUENCE [LARGE SCALE GENOMIC DNA]</scope>
    <source>
        <strain evidence="3">KCTC 42087</strain>
    </source>
</reference>
<dbReference type="InterPro" id="IPR032466">
    <property type="entry name" value="Metal_Hydrolase"/>
</dbReference>
<dbReference type="SUPFAM" id="SSF51556">
    <property type="entry name" value="Metallo-dependent hydrolases"/>
    <property type="match status" value="1"/>
</dbReference>
<proteinExistence type="predicted"/>
<organism evidence="2 3">
    <name type="scientific">Actinomadura rugatobispora</name>
    <dbReference type="NCBI Taxonomy" id="1994"/>
    <lineage>
        <taxon>Bacteria</taxon>
        <taxon>Bacillati</taxon>
        <taxon>Actinomycetota</taxon>
        <taxon>Actinomycetes</taxon>
        <taxon>Streptosporangiales</taxon>
        <taxon>Thermomonosporaceae</taxon>
        <taxon>Actinomadura</taxon>
    </lineage>
</organism>
<keyword evidence="3" id="KW-1185">Reference proteome</keyword>
<dbReference type="InterPro" id="IPR018228">
    <property type="entry name" value="DNase_TatD-rel_CS"/>
</dbReference>
<protein>
    <submittedName>
        <fullName evidence="2">Amidohydrolase family protein</fullName>
    </submittedName>
</protein>
<comment type="caution">
    <text evidence="2">The sequence shown here is derived from an EMBL/GenBank/DDBJ whole genome shotgun (WGS) entry which is preliminary data.</text>
</comment>
<dbReference type="PROSITE" id="PS01137">
    <property type="entry name" value="TATD_1"/>
    <property type="match status" value="1"/>
</dbReference>
<dbReference type="InterPro" id="IPR013108">
    <property type="entry name" value="Amidohydro_3"/>
</dbReference>
<dbReference type="Pfam" id="PF07969">
    <property type="entry name" value="Amidohydro_3"/>
    <property type="match status" value="1"/>
</dbReference>
<sequence length="398" mass="41480">MLIDRISGARVDAGEPVTLELRDGRVGRAAGPREPHGTELAADGRVVLPAFVDAHVHLDKAYLLGHTPGPLTPDLDKAIAAVAGVRGVVDPAEGAERAVRTLVRNGVTAARAMVEIDPAVGLDFIALHRALPSDLLHLQLVAFPQRGLELPGMPALLADAMAEGLDVVGGCPYVDADPRRHLDLVFALAERHGAPVDLHLDFHDDPGSSLLDLVVERTRAHGMAGRVTIGHVTTLAAMAPDAADRAFERLASAGISLVALPATDLYLAGHGRPGTRSVAPVDRARAAGVRVAVANNNIGNPFAPFGNADLVQAAWLTGITHRLAGEADRRDLLEAITTAPAAILGLEPHGPAPGAHAHLAVLDARSVEDVVLQAPPVLATLRDGRLVGRLETPSITTT</sequence>
<evidence type="ECO:0000259" key="1">
    <source>
        <dbReference type="Pfam" id="PF07969"/>
    </source>
</evidence>
<name>A0ABW1AJI6_9ACTN</name>
<dbReference type="PANTHER" id="PTHR32027:SF9">
    <property type="entry name" value="BLL3847 PROTEIN"/>
    <property type="match status" value="1"/>
</dbReference>
<dbReference type="EMBL" id="JBHSON010000180">
    <property type="protein sequence ID" value="MFC5754766.1"/>
    <property type="molecule type" value="Genomic_DNA"/>
</dbReference>
<feature type="domain" description="Amidohydrolase 3" evidence="1">
    <location>
        <begin position="94"/>
        <end position="387"/>
    </location>
</feature>
<dbReference type="InterPro" id="IPR052349">
    <property type="entry name" value="Metallo-hydrolase_Enzymes"/>
</dbReference>
<dbReference type="Gene3D" id="2.30.40.10">
    <property type="entry name" value="Urease, subunit C, domain 1"/>
    <property type="match status" value="1"/>
</dbReference>
<dbReference type="InterPro" id="IPR011059">
    <property type="entry name" value="Metal-dep_hydrolase_composite"/>
</dbReference>
<dbReference type="Proteomes" id="UP001596074">
    <property type="component" value="Unassembled WGS sequence"/>
</dbReference>